<reference evidence="1 2" key="1">
    <citation type="journal article" date="2016" name="Nat. Commun.">
        <title>Thousands of microbial genomes shed light on interconnected biogeochemical processes in an aquifer system.</title>
        <authorList>
            <person name="Anantharaman K."/>
            <person name="Brown C.T."/>
            <person name="Hug L.A."/>
            <person name="Sharon I."/>
            <person name="Castelle C.J."/>
            <person name="Probst A.J."/>
            <person name="Thomas B.C."/>
            <person name="Singh A."/>
            <person name="Wilkins M.J."/>
            <person name="Karaoz U."/>
            <person name="Brodie E.L."/>
            <person name="Williams K.H."/>
            <person name="Hubbard S.S."/>
            <person name="Banfield J.F."/>
        </authorList>
    </citation>
    <scope>NUCLEOTIDE SEQUENCE [LARGE SCALE GENOMIC DNA]</scope>
</reference>
<comment type="caution">
    <text evidence="1">The sequence shown here is derived from an EMBL/GenBank/DDBJ whole genome shotgun (WGS) entry which is preliminary data.</text>
</comment>
<name>A0A1G2L7I2_9BACT</name>
<gene>
    <name evidence="1" type="ORF">A2934_01155</name>
</gene>
<protein>
    <submittedName>
        <fullName evidence="1">Uncharacterized protein</fullName>
    </submittedName>
</protein>
<dbReference type="AlphaFoldDB" id="A0A1G2L7I2"/>
<dbReference type="EMBL" id="MHQO01000024">
    <property type="protein sequence ID" value="OHA06761.1"/>
    <property type="molecule type" value="Genomic_DNA"/>
</dbReference>
<evidence type="ECO:0000313" key="2">
    <source>
        <dbReference type="Proteomes" id="UP000177982"/>
    </source>
</evidence>
<dbReference type="Proteomes" id="UP000177982">
    <property type="component" value="Unassembled WGS sequence"/>
</dbReference>
<sequence length="90" mass="10171">MRASKTATEYFLVYYTLPGKNALIDGTYLPDLRGLPTEHRVRLDVKNNKQAFVAYAGAVSRLTAQKDLRNETRILIGKPKLVKITATEFE</sequence>
<proteinExistence type="predicted"/>
<organism evidence="1 2">
    <name type="scientific">Candidatus Sungbacteria bacterium RIFCSPLOWO2_01_FULL_47_10</name>
    <dbReference type="NCBI Taxonomy" id="1802276"/>
    <lineage>
        <taxon>Bacteria</taxon>
        <taxon>Candidatus Sungiibacteriota</taxon>
    </lineage>
</organism>
<accession>A0A1G2L7I2</accession>
<evidence type="ECO:0000313" key="1">
    <source>
        <dbReference type="EMBL" id="OHA06761.1"/>
    </source>
</evidence>